<dbReference type="Proteomes" id="UP000218231">
    <property type="component" value="Unassembled WGS sequence"/>
</dbReference>
<keyword evidence="1" id="KW-0444">Lipid biosynthesis</keyword>
<evidence type="ECO:0000256" key="3">
    <source>
        <dbReference type="ARBA" id="ARBA00038211"/>
    </source>
</evidence>
<dbReference type="GO" id="GO:0004305">
    <property type="term" value="F:ethanolamine kinase activity"/>
    <property type="evidence" value="ECO:0007669"/>
    <property type="project" value="TreeGrafter"/>
</dbReference>
<feature type="region of interest" description="Disordered" evidence="4">
    <location>
        <begin position="1"/>
        <end position="27"/>
    </location>
</feature>
<evidence type="ECO:0000313" key="6">
    <source>
        <dbReference type="Proteomes" id="UP000218231"/>
    </source>
</evidence>
<accession>A0A2A2JIU0</accession>
<keyword evidence="1" id="KW-0443">Lipid metabolism</keyword>
<dbReference type="PANTHER" id="PTHR22603">
    <property type="entry name" value="CHOLINE/ETHANOALAMINE KINASE"/>
    <property type="match status" value="1"/>
</dbReference>
<dbReference type="EMBL" id="LIAE01010411">
    <property type="protein sequence ID" value="PAV61511.1"/>
    <property type="molecule type" value="Genomic_DNA"/>
</dbReference>
<evidence type="ECO:0000256" key="4">
    <source>
        <dbReference type="SAM" id="MobiDB-lite"/>
    </source>
</evidence>
<name>A0A2A2JIU0_9BILA</name>
<dbReference type="SUPFAM" id="SSF56112">
    <property type="entry name" value="Protein kinase-like (PK-like)"/>
    <property type="match status" value="1"/>
</dbReference>
<sequence>MPGGEEDVLVKQSVGSQSREPVKDNYDIAFSENNPSITFKDRAPPSSSDLKEVFSKFEADGPVSKEILSRARFLCAKYLGGSWNKVQIDDFKIRPVTGGMSNLLFLVELPPYLHPTSSEPPNALLRIYLQSDLDQLLTESVVFTLLSERNLGPKLLGVFPGGRFEQFIASRPLQCFEISQPRFAKKIAPLLARTHTLDAPITKEPQLITYCRNWLQKFRATPAGKKPIEIKTTEAQVDSKYYPASLTVDDLEKELDFIEHFLQNSGSPIVFSHNDLHEGNILLFNGYELKDDGSVAAEEGYPPMDFPISMIDFEYCSYNYRGFDLGSHIGEYGDDYNIDRPPYCAIYIKNFEMIEQRKTFCEAYLQEVYRQRSKDDSHVAADLVTGDHDTDLETLMTEAELFMPLVCMFWACWALLNAEMSCLSFGYGAHARDRLAIYFMMKEKLVAFLNKKNC</sequence>
<reference evidence="5 6" key="1">
    <citation type="journal article" date="2017" name="Curr. Biol.">
        <title>Genome architecture and evolution of a unichromosomal asexual nematode.</title>
        <authorList>
            <person name="Fradin H."/>
            <person name="Zegar C."/>
            <person name="Gutwein M."/>
            <person name="Lucas J."/>
            <person name="Kovtun M."/>
            <person name="Corcoran D."/>
            <person name="Baugh L.R."/>
            <person name="Kiontke K."/>
            <person name="Gunsalus K."/>
            <person name="Fitch D.H."/>
            <person name="Piano F."/>
        </authorList>
    </citation>
    <scope>NUCLEOTIDE SEQUENCE [LARGE SCALE GENOMIC DNA]</scope>
    <source>
        <strain evidence="5">PF1309</strain>
    </source>
</reference>
<dbReference type="InterPro" id="IPR011009">
    <property type="entry name" value="Kinase-like_dom_sf"/>
</dbReference>
<organism evidence="5 6">
    <name type="scientific">Diploscapter pachys</name>
    <dbReference type="NCBI Taxonomy" id="2018661"/>
    <lineage>
        <taxon>Eukaryota</taxon>
        <taxon>Metazoa</taxon>
        <taxon>Ecdysozoa</taxon>
        <taxon>Nematoda</taxon>
        <taxon>Chromadorea</taxon>
        <taxon>Rhabditida</taxon>
        <taxon>Rhabditina</taxon>
        <taxon>Rhabditomorpha</taxon>
        <taxon>Rhabditoidea</taxon>
        <taxon>Rhabditidae</taxon>
        <taxon>Diploscapter</taxon>
    </lineage>
</organism>
<evidence type="ECO:0000256" key="2">
    <source>
        <dbReference type="ARBA" id="ARBA00023264"/>
    </source>
</evidence>
<dbReference type="PANTHER" id="PTHR22603:SF93">
    <property type="entry name" value="RE24176P"/>
    <property type="match status" value="1"/>
</dbReference>
<evidence type="ECO:0000313" key="5">
    <source>
        <dbReference type="EMBL" id="PAV61511.1"/>
    </source>
</evidence>
<keyword evidence="6" id="KW-1185">Reference proteome</keyword>
<comment type="caution">
    <text evidence="5">The sequence shown here is derived from an EMBL/GenBank/DDBJ whole genome shotgun (WGS) entry which is preliminary data.</text>
</comment>
<dbReference type="GO" id="GO:0004103">
    <property type="term" value="F:choline kinase activity"/>
    <property type="evidence" value="ECO:0007669"/>
    <property type="project" value="TreeGrafter"/>
</dbReference>
<evidence type="ECO:0008006" key="7">
    <source>
        <dbReference type="Google" id="ProtNLM"/>
    </source>
</evidence>
<dbReference type="Gene3D" id="3.30.200.20">
    <property type="entry name" value="Phosphorylase Kinase, domain 1"/>
    <property type="match status" value="1"/>
</dbReference>
<dbReference type="OrthoDB" id="3649325at2759"/>
<gene>
    <name evidence="5" type="ORF">WR25_10102</name>
</gene>
<keyword evidence="2" id="KW-1208">Phospholipid metabolism</keyword>
<dbReference type="STRING" id="2018661.A0A2A2JIU0"/>
<proteinExistence type="inferred from homology"/>
<comment type="similarity">
    <text evidence="3">Belongs to the choline/ethanolamine kinase family.</text>
</comment>
<dbReference type="Gene3D" id="3.90.1200.10">
    <property type="match status" value="1"/>
</dbReference>
<dbReference type="Pfam" id="PF01633">
    <property type="entry name" value="Choline_kinase"/>
    <property type="match status" value="1"/>
</dbReference>
<protein>
    <recommendedName>
        <fullName evidence="7">Choline/ethanolamine kinase</fullName>
    </recommendedName>
</protein>
<keyword evidence="1" id="KW-0594">Phospholipid biosynthesis</keyword>
<dbReference type="AlphaFoldDB" id="A0A2A2JIU0"/>
<dbReference type="GO" id="GO:0005737">
    <property type="term" value="C:cytoplasm"/>
    <property type="evidence" value="ECO:0007669"/>
    <property type="project" value="TreeGrafter"/>
</dbReference>
<dbReference type="GO" id="GO:0006646">
    <property type="term" value="P:phosphatidylethanolamine biosynthetic process"/>
    <property type="evidence" value="ECO:0007669"/>
    <property type="project" value="TreeGrafter"/>
</dbReference>
<evidence type="ECO:0000256" key="1">
    <source>
        <dbReference type="ARBA" id="ARBA00023209"/>
    </source>
</evidence>